<dbReference type="NCBIfam" id="TIGR01068">
    <property type="entry name" value="thioredoxin"/>
    <property type="match status" value="1"/>
</dbReference>
<evidence type="ECO:0000256" key="3">
    <source>
        <dbReference type="ARBA" id="ARBA00022448"/>
    </source>
</evidence>
<dbReference type="PANTHER" id="PTHR45663:SF11">
    <property type="entry name" value="GEO12009P1"/>
    <property type="match status" value="1"/>
</dbReference>
<dbReference type="PANTHER" id="PTHR45663">
    <property type="entry name" value="GEO12009P1"/>
    <property type="match status" value="1"/>
</dbReference>
<gene>
    <name evidence="12" type="primary">trxA</name>
    <name evidence="12" type="ORF">MKC95_05500</name>
</gene>
<evidence type="ECO:0000313" key="12">
    <source>
        <dbReference type="EMBL" id="MCR0232225.1"/>
    </source>
</evidence>
<evidence type="ECO:0000256" key="1">
    <source>
        <dbReference type="ARBA" id="ARBA00008987"/>
    </source>
</evidence>
<dbReference type="GO" id="GO:0015035">
    <property type="term" value="F:protein-disulfide reductase activity"/>
    <property type="evidence" value="ECO:0007669"/>
    <property type="project" value="UniProtKB-UniRule"/>
</dbReference>
<feature type="site" description="Contributes to redox potential value" evidence="9">
    <location>
        <position position="32"/>
    </location>
</feature>
<feature type="active site" description="Nucleophile" evidence="9">
    <location>
        <position position="33"/>
    </location>
</feature>
<evidence type="ECO:0000313" key="13">
    <source>
        <dbReference type="Proteomes" id="UP001203972"/>
    </source>
</evidence>
<dbReference type="Pfam" id="PF00085">
    <property type="entry name" value="Thioredoxin"/>
    <property type="match status" value="1"/>
</dbReference>
<dbReference type="GO" id="GO:0005737">
    <property type="term" value="C:cytoplasm"/>
    <property type="evidence" value="ECO:0007669"/>
    <property type="project" value="TreeGrafter"/>
</dbReference>
<dbReference type="InterPro" id="IPR013766">
    <property type="entry name" value="Thioredoxin_domain"/>
</dbReference>
<evidence type="ECO:0000256" key="2">
    <source>
        <dbReference type="ARBA" id="ARBA00020570"/>
    </source>
</evidence>
<evidence type="ECO:0000256" key="5">
    <source>
        <dbReference type="ARBA" id="ARBA00023157"/>
    </source>
</evidence>
<keyword evidence="6 10" id="KW-0676">Redox-active center</keyword>
<comment type="similarity">
    <text evidence="1 8">Belongs to the thioredoxin family.</text>
</comment>
<evidence type="ECO:0000256" key="10">
    <source>
        <dbReference type="PIRSR" id="PIRSR000077-4"/>
    </source>
</evidence>
<evidence type="ECO:0000256" key="4">
    <source>
        <dbReference type="ARBA" id="ARBA00022982"/>
    </source>
</evidence>
<dbReference type="InterPro" id="IPR017937">
    <property type="entry name" value="Thioredoxin_CS"/>
</dbReference>
<name>A0AAP2XRI7_CLOIN</name>
<dbReference type="InterPro" id="IPR005746">
    <property type="entry name" value="Thioredoxin"/>
</dbReference>
<sequence>MTIHVTSGNYEEEILDSTKPVLIDFYADWCGPCQMLKPVIEQISEEAEHTKIVKINIDEEPQLAGMFQVMSIPTLVYMQNGSIQGSVSGYHSLGQIKSWIGE</sequence>
<proteinExistence type="inferred from homology"/>
<dbReference type="PRINTS" id="PR00421">
    <property type="entry name" value="THIOREDOXIN"/>
</dbReference>
<evidence type="ECO:0000256" key="7">
    <source>
        <dbReference type="NCBIfam" id="TIGR01068"/>
    </source>
</evidence>
<reference evidence="12" key="1">
    <citation type="journal article" date="2022" name="Clin. Infect. Dis.">
        <title>Association between Clostridium innocuum and antibiotic-associated diarrhea in adults and children: A cross-sectional study and comparative genomics analysis.</title>
        <authorList>
            <person name="Cherny K.E."/>
            <person name="Muscat E.B."/>
            <person name="Balaji A."/>
            <person name="Mukherjee J."/>
            <person name="Ozer E.A."/>
            <person name="Angarone M.P."/>
            <person name="Hauser A.R."/>
            <person name="Sichel J.S."/>
            <person name="Amponsah E."/>
            <person name="Kociolek L.K."/>
        </authorList>
    </citation>
    <scope>NUCLEOTIDE SEQUENCE</scope>
    <source>
        <strain evidence="12">NU1-AC-029v</strain>
    </source>
</reference>
<feature type="site" description="Contributes to redox potential value" evidence="9">
    <location>
        <position position="31"/>
    </location>
</feature>
<evidence type="ECO:0000256" key="9">
    <source>
        <dbReference type="PIRSR" id="PIRSR000077-1"/>
    </source>
</evidence>
<evidence type="ECO:0000259" key="11">
    <source>
        <dbReference type="PROSITE" id="PS51352"/>
    </source>
</evidence>
<comment type="caution">
    <text evidence="12">The sequence shown here is derived from an EMBL/GenBank/DDBJ whole genome shotgun (WGS) entry which is preliminary data.</text>
</comment>
<feature type="disulfide bond" description="Redox-active" evidence="10">
    <location>
        <begin position="30"/>
        <end position="33"/>
    </location>
</feature>
<feature type="active site" description="Nucleophile" evidence="9">
    <location>
        <position position="30"/>
    </location>
</feature>
<dbReference type="RefSeq" id="WP_008818998.1">
    <property type="nucleotide sequence ID" value="NZ_AP025565.1"/>
</dbReference>
<keyword evidence="5 10" id="KW-1015">Disulfide bond</keyword>
<accession>A0AAP2XRI7</accession>
<dbReference type="PROSITE" id="PS51352">
    <property type="entry name" value="THIOREDOXIN_2"/>
    <property type="match status" value="1"/>
</dbReference>
<dbReference type="CDD" id="cd02947">
    <property type="entry name" value="TRX_family"/>
    <property type="match status" value="1"/>
</dbReference>
<feature type="domain" description="Thioredoxin" evidence="11">
    <location>
        <begin position="1"/>
        <end position="102"/>
    </location>
</feature>
<dbReference type="AlphaFoldDB" id="A0AAP2XRI7"/>
<dbReference type="EMBL" id="JAKTMA010000007">
    <property type="protein sequence ID" value="MCR0232225.1"/>
    <property type="molecule type" value="Genomic_DNA"/>
</dbReference>
<organism evidence="12 13">
    <name type="scientific">Clostridium innocuum</name>
    <dbReference type="NCBI Taxonomy" id="1522"/>
    <lineage>
        <taxon>Bacteria</taxon>
        <taxon>Bacillati</taxon>
        <taxon>Bacillota</taxon>
        <taxon>Clostridia</taxon>
        <taxon>Eubacteriales</taxon>
        <taxon>Clostridiaceae</taxon>
        <taxon>Clostridium</taxon>
    </lineage>
</organism>
<dbReference type="SUPFAM" id="SSF52833">
    <property type="entry name" value="Thioredoxin-like"/>
    <property type="match status" value="1"/>
</dbReference>
<evidence type="ECO:0000256" key="8">
    <source>
        <dbReference type="PIRNR" id="PIRNR000077"/>
    </source>
</evidence>
<dbReference type="Gene3D" id="3.40.30.10">
    <property type="entry name" value="Glutaredoxin"/>
    <property type="match status" value="1"/>
</dbReference>
<dbReference type="PROSITE" id="PS00194">
    <property type="entry name" value="THIOREDOXIN_1"/>
    <property type="match status" value="1"/>
</dbReference>
<dbReference type="FunFam" id="3.40.30.10:FF:000001">
    <property type="entry name" value="Thioredoxin"/>
    <property type="match status" value="1"/>
</dbReference>
<dbReference type="PIRSF" id="PIRSF000077">
    <property type="entry name" value="Thioredoxin"/>
    <property type="match status" value="1"/>
</dbReference>
<keyword evidence="3" id="KW-0813">Transport</keyword>
<feature type="site" description="Deprotonates C-terminal active site Cys" evidence="9">
    <location>
        <position position="24"/>
    </location>
</feature>
<dbReference type="Proteomes" id="UP001203972">
    <property type="component" value="Unassembled WGS sequence"/>
</dbReference>
<evidence type="ECO:0000256" key="6">
    <source>
        <dbReference type="ARBA" id="ARBA00023284"/>
    </source>
</evidence>
<keyword evidence="4" id="KW-0249">Electron transport</keyword>
<protein>
    <recommendedName>
        <fullName evidence="2 7">Thioredoxin</fullName>
    </recommendedName>
</protein>
<dbReference type="InterPro" id="IPR036249">
    <property type="entry name" value="Thioredoxin-like_sf"/>
</dbReference>